<dbReference type="Proteomes" id="UP000604046">
    <property type="component" value="Unassembled WGS sequence"/>
</dbReference>
<proteinExistence type="predicted"/>
<evidence type="ECO:0000256" key="1">
    <source>
        <dbReference type="SAM" id="SignalP"/>
    </source>
</evidence>
<dbReference type="GO" id="GO:0033897">
    <property type="term" value="F:ribonuclease T2 activity"/>
    <property type="evidence" value="ECO:0007669"/>
    <property type="project" value="InterPro"/>
</dbReference>
<dbReference type="OrthoDB" id="2106585at2759"/>
<dbReference type="Gene3D" id="3.90.730.10">
    <property type="entry name" value="Ribonuclease T2-like"/>
    <property type="match status" value="1"/>
</dbReference>
<organism evidence="2 3">
    <name type="scientific">Symbiodinium natans</name>
    <dbReference type="NCBI Taxonomy" id="878477"/>
    <lineage>
        <taxon>Eukaryota</taxon>
        <taxon>Sar</taxon>
        <taxon>Alveolata</taxon>
        <taxon>Dinophyceae</taxon>
        <taxon>Suessiales</taxon>
        <taxon>Symbiodiniaceae</taxon>
        <taxon>Symbiodinium</taxon>
    </lineage>
</organism>
<dbReference type="InterPro" id="IPR036430">
    <property type="entry name" value="RNase_T2-like_sf"/>
</dbReference>
<evidence type="ECO:0000313" key="2">
    <source>
        <dbReference type="EMBL" id="CAE7380967.1"/>
    </source>
</evidence>
<keyword evidence="3" id="KW-1185">Reference proteome</keyword>
<dbReference type="SUPFAM" id="SSF55895">
    <property type="entry name" value="Ribonuclease Rh-like"/>
    <property type="match status" value="1"/>
</dbReference>
<protein>
    <submittedName>
        <fullName evidence="2">Uncharacterized protein</fullName>
    </submittedName>
</protein>
<comment type="caution">
    <text evidence="2">The sequence shown here is derived from an EMBL/GenBank/DDBJ whole genome shotgun (WGS) entry which is preliminary data.</text>
</comment>
<feature type="signal peptide" evidence="1">
    <location>
        <begin position="1"/>
        <end position="15"/>
    </location>
</feature>
<reference evidence="2" key="1">
    <citation type="submission" date="2021-02" db="EMBL/GenBank/DDBJ databases">
        <authorList>
            <person name="Dougan E. K."/>
            <person name="Rhodes N."/>
            <person name="Thang M."/>
            <person name="Chan C."/>
        </authorList>
    </citation>
    <scope>NUCLEOTIDE SEQUENCE</scope>
</reference>
<sequence>MLLQILAFCIPLASAVEDVVKEGLRSDDECLDGQCALNAVQLQRALRIPPSCPPFPEPYAPPMDCGRHVQQCGVLAIDTGLGFYGGLNGSKCANSSSPTGCTDQTNPPYSQPRAKVHGLWFETPPYGNSSCLHSHDWDTACQNQSWVFTPEAYCKEQACDSAGIPQCYSVKKLPTCYQGYRGPFAAGAQGELERRYMLWFVNHEWQKHGTCGQQDPTDYFAQVCRLSGPLVRAIDSYRMQGLDNYTDVHAIACKLSKDFDYVEISSTGGSTFGTNGEILLSACLNLATGQWHVAPVSQFERLCGDPAYVRPVL</sequence>
<keyword evidence="1" id="KW-0732">Signal</keyword>
<dbReference type="GO" id="GO:0003723">
    <property type="term" value="F:RNA binding"/>
    <property type="evidence" value="ECO:0007669"/>
    <property type="project" value="InterPro"/>
</dbReference>
<accession>A0A812PX70</accession>
<name>A0A812PX70_9DINO</name>
<dbReference type="EMBL" id="CAJNDS010002224">
    <property type="protein sequence ID" value="CAE7380967.1"/>
    <property type="molecule type" value="Genomic_DNA"/>
</dbReference>
<feature type="chain" id="PRO_5032651587" evidence="1">
    <location>
        <begin position="16"/>
        <end position="313"/>
    </location>
</feature>
<dbReference type="PROSITE" id="PS00531">
    <property type="entry name" value="RNASE_T2_2"/>
    <property type="match status" value="1"/>
</dbReference>
<dbReference type="InterPro" id="IPR033130">
    <property type="entry name" value="RNase_T2_His_AS_2"/>
</dbReference>
<evidence type="ECO:0000313" key="3">
    <source>
        <dbReference type="Proteomes" id="UP000604046"/>
    </source>
</evidence>
<dbReference type="AlphaFoldDB" id="A0A812PX70"/>
<gene>
    <name evidence="2" type="ORF">SNAT2548_LOCUS20795</name>
</gene>